<protein>
    <submittedName>
        <fullName evidence="1">Cytidylate kinase</fullName>
    </submittedName>
</protein>
<organism evidence="1 2">
    <name type="scientific">Desulfoluna spongiiphila</name>
    <dbReference type="NCBI Taxonomy" id="419481"/>
    <lineage>
        <taxon>Bacteria</taxon>
        <taxon>Pseudomonadati</taxon>
        <taxon>Thermodesulfobacteriota</taxon>
        <taxon>Desulfobacteria</taxon>
        <taxon>Desulfobacterales</taxon>
        <taxon>Desulfolunaceae</taxon>
        <taxon>Desulfoluna</taxon>
    </lineage>
</organism>
<name>A0A1G5ESL6_9BACT</name>
<keyword evidence="1" id="KW-0808">Transferase</keyword>
<dbReference type="STRING" id="419481.SAMN05216233_106195"/>
<dbReference type="RefSeq" id="WP_092210628.1">
    <property type="nucleotide sequence ID" value="NZ_FMUX01000006.1"/>
</dbReference>
<gene>
    <name evidence="1" type="ORF">SAMN05216233_106195</name>
</gene>
<dbReference type="Proteomes" id="UP000198870">
    <property type="component" value="Unassembled WGS sequence"/>
</dbReference>
<sequence length="273" mass="31100">MSIITISRSFCSKGNIVAEKIAAAMGYECISREILLEASEQFNVPEIKLARAIHDGPSVYDRFTHGKECYIAFIKAALLNRLKKGDIVYHGLAGHFFVQDIPHILKIRLLADMQSRIADEMARENVTEEIARKRIAKDDKERCNWSSHLYKIDTRDPELYDLSINLRHVSVEDCVTIIRNTMELEYFKGSEKTKKLLENLALTATVKASLVNRYYNAEVTTRQGNVVIKLPDPVAKVDKTKEEIKSLLTQIQGIKDIYLDVKSNTLSRTAMHK</sequence>
<accession>A0A1G5ESL6</accession>
<evidence type="ECO:0000313" key="2">
    <source>
        <dbReference type="Proteomes" id="UP000198870"/>
    </source>
</evidence>
<proteinExistence type="predicted"/>
<dbReference type="GO" id="GO:0016301">
    <property type="term" value="F:kinase activity"/>
    <property type="evidence" value="ECO:0007669"/>
    <property type="project" value="UniProtKB-KW"/>
</dbReference>
<dbReference type="InterPro" id="IPR027417">
    <property type="entry name" value="P-loop_NTPase"/>
</dbReference>
<dbReference type="OrthoDB" id="5416804at2"/>
<dbReference type="Gene3D" id="3.40.50.300">
    <property type="entry name" value="P-loop containing nucleotide triphosphate hydrolases"/>
    <property type="match status" value="1"/>
</dbReference>
<dbReference type="AlphaFoldDB" id="A0A1G5ESL6"/>
<dbReference type="Pfam" id="PF13189">
    <property type="entry name" value="Cytidylate_kin2"/>
    <property type="match status" value="1"/>
</dbReference>
<reference evidence="1 2" key="1">
    <citation type="submission" date="2016-10" db="EMBL/GenBank/DDBJ databases">
        <authorList>
            <person name="de Groot N.N."/>
        </authorList>
    </citation>
    <scope>NUCLEOTIDE SEQUENCE [LARGE SCALE GENOMIC DNA]</scope>
    <source>
        <strain evidence="1 2">AA1</strain>
    </source>
</reference>
<keyword evidence="1" id="KW-0418">Kinase</keyword>
<evidence type="ECO:0000313" key="1">
    <source>
        <dbReference type="EMBL" id="SCY29947.1"/>
    </source>
</evidence>
<dbReference type="EMBL" id="FMUX01000006">
    <property type="protein sequence ID" value="SCY29947.1"/>
    <property type="molecule type" value="Genomic_DNA"/>
</dbReference>
<keyword evidence="2" id="KW-1185">Reference proteome</keyword>